<evidence type="ECO:0000313" key="9">
    <source>
        <dbReference type="Proteomes" id="UP001342314"/>
    </source>
</evidence>
<dbReference type="SUPFAM" id="SSF51445">
    <property type="entry name" value="(Trans)glycosidases"/>
    <property type="match status" value="1"/>
</dbReference>
<keyword evidence="6" id="KW-1133">Transmembrane helix</keyword>
<proteinExistence type="inferred from homology"/>
<evidence type="ECO:0000313" key="8">
    <source>
        <dbReference type="EMBL" id="GJN94705.1"/>
    </source>
</evidence>
<dbReference type="InterPro" id="IPR022790">
    <property type="entry name" value="GH26_dom"/>
</dbReference>
<organism evidence="8 9">
    <name type="scientific">Rhodotorula paludigena</name>
    <dbReference type="NCBI Taxonomy" id="86838"/>
    <lineage>
        <taxon>Eukaryota</taxon>
        <taxon>Fungi</taxon>
        <taxon>Dikarya</taxon>
        <taxon>Basidiomycota</taxon>
        <taxon>Pucciniomycotina</taxon>
        <taxon>Microbotryomycetes</taxon>
        <taxon>Sporidiobolales</taxon>
        <taxon>Sporidiobolaceae</taxon>
        <taxon>Rhodotorula</taxon>
    </lineage>
</organism>
<feature type="domain" description="GH26" evidence="7">
    <location>
        <begin position="121"/>
        <end position="451"/>
    </location>
</feature>
<evidence type="ECO:0000256" key="4">
    <source>
        <dbReference type="PROSITE-ProRule" id="PRU01100"/>
    </source>
</evidence>
<evidence type="ECO:0000256" key="2">
    <source>
        <dbReference type="ARBA" id="ARBA00022801"/>
    </source>
</evidence>
<keyword evidence="3 4" id="KW-0326">Glycosidase</keyword>
<comment type="similarity">
    <text evidence="1 4">Belongs to the glycosyl hydrolase 26 family.</text>
</comment>
<keyword evidence="9" id="KW-1185">Reference proteome</keyword>
<keyword evidence="6" id="KW-0472">Membrane</keyword>
<gene>
    <name evidence="8" type="ORF">Rhopal_007796-T1</name>
</gene>
<dbReference type="PANTHER" id="PTHR40079:SF6">
    <property type="entry name" value="GH26 DOMAIN-CONTAINING PROTEIN"/>
    <property type="match status" value="1"/>
</dbReference>
<dbReference type="GO" id="GO:0006080">
    <property type="term" value="P:substituted mannan metabolic process"/>
    <property type="evidence" value="ECO:0007669"/>
    <property type="project" value="InterPro"/>
</dbReference>
<feature type="compositionally biased region" description="Gly residues" evidence="5">
    <location>
        <begin position="158"/>
        <end position="173"/>
    </location>
</feature>
<dbReference type="Gene3D" id="3.20.20.80">
    <property type="entry name" value="Glycosidases"/>
    <property type="match status" value="1"/>
</dbReference>
<evidence type="ECO:0000256" key="3">
    <source>
        <dbReference type="ARBA" id="ARBA00023295"/>
    </source>
</evidence>
<dbReference type="Proteomes" id="UP001342314">
    <property type="component" value="Unassembled WGS sequence"/>
</dbReference>
<evidence type="ECO:0000259" key="7">
    <source>
        <dbReference type="PROSITE" id="PS51764"/>
    </source>
</evidence>
<reference evidence="8 9" key="1">
    <citation type="submission" date="2021-12" db="EMBL/GenBank/DDBJ databases">
        <title>High titer production of polyol ester of fatty acids by Rhodotorula paludigena BS15 towards product separation-free biomass refinery.</title>
        <authorList>
            <person name="Mano J."/>
            <person name="Ono H."/>
            <person name="Tanaka T."/>
            <person name="Naito K."/>
            <person name="Sushida H."/>
            <person name="Ike M."/>
            <person name="Tokuyasu K."/>
            <person name="Kitaoka M."/>
        </authorList>
    </citation>
    <scope>NUCLEOTIDE SEQUENCE [LARGE SCALE GENOMIC DNA]</scope>
    <source>
        <strain evidence="8 9">BS15</strain>
    </source>
</reference>
<dbReference type="InterPro" id="IPR017853">
    <property type="entry name" value="GH"/>
</dbReference>
<feature type="region of interest" description="Disordered" evidence="5">
    <location>
        <begin position="126"/>
        <end position="178"/>
    </location>
</feature>
<feature type="region of interest" description="Disordered" evidence="5">
    <location>
        <begin position="33"/>
        <end position="68"/>
    </location>
</feature>
<evidence type="ECO:0000256" key="5">
    <source>
        <dbReference type="SAM" id="MobiDB-lite"/>
    </source>
</evidence>
<dbReference type="PANTHER" id="PTHR40079">
    <property type="entry name" value="MANNAN ENDO-1,4-BETA-MANNOSIDASE E-RELATED"/>
    <property type="match status" value="1"/>
</dbReference>
<name>A0AAV5GXK2_9BASI</name>
<protein>
    <recommendedName>
        <fullName evidence="7">GH26 domain-containing protein</fullName>
    </recommendedName>
</protein>
<keyword evidence="6" id="KW-0812">Transmembrane</keyword>
<evidence type="ECO:0000256" key="1">
    <source>
        <dbReference type="ARBA" id="ARBA00007754"/>
    </source>
</evidence>
<dbReference type="EMBL" id="BQKY01000018">
    <property type="protein sequence ID" value="GJN94705.1"/>
    <property type="molecule type" value="Genomic_DNA"/>
</dbReference>
<dbReference type="GO" id="GO:0016985">
    <property type="term" value="F:mannan endo-1,4-beta-mannosidase activity"/>
    <property type="evidence" value="ECO:0007669"/>
    <property type="project" value="InterPro"/>
</dbReference>
<keyword evidence="2 4" id="KW-0378">Hydrolase</keyword>
<comment type="caution">
    <text evidence="8">The sequence shown here is derived from an EMBL/GenBank/DDBJ whole genome shotgun (WGS) entry which is preliminary data.</text>
</comment>
<dbReference type="InterPro" id="IPR000805">
    <property type="entry name" value="Glyco_hydro_26"/>
</dbReference>
<accession>A0AAV5GXK2</accession>
<evidence type="ECO:0000256" key="6">
    <source>
        <dbReference type="SAM" id="Phobius"/>
    </source>
</evidence>
<sequence length="471" mass="50690">MTAGRATPIHGREAAHQCVVLCFLAPPAPADLPPHARQDSFDDRDDDPYSRFSRASSDDDAPPPTRTTKQTRSCILLFCGIAIAIVLVLLGALALWKFYGKEDGGGSVSGGGGGAVTVTETEAGRVVTKTVSTGAAKPTSGGGGGSDGADDEQDQGEGSAGGTGSGSTGGGSGQSSWDTGILPGLSRNGIGIGFLPDYKVSNMKQITEGLGIHASFYGWYAQLPESGDWDGGQLLSQMDDVKACKCIFQPAVMPTKGWNGLTKEENYQALAIAKVMKRFTDEGIEVWLRFAHEINWYLSDGTYQGTKEQFKEAWGVVAEAVADNTLVKMFFTPNIAGSFQDYVDHYPDDPATVHYLGLDFYPRGPDEKFLPSVQEMYDKWCADGSTKFAMGETGVMYQNVPMEQRLHWLDELTSEETAKAMPHYVGVSWFNYDKETKFHLFLEGDDTVNSATKEWLAANNVVAEGGKAGNA</sequence>
<feature type="active site" description="Proton donor" evidence="4">
    <location>
        <position position="293"/>
    </location>
</feature>
<feature type="active site" description="Nucleophile" evidence="4">
    <location>
        <position position="392"/>
    </location>
</feature>
<dbReference type="PROSITE" id="PS51764">
    <property type="entry name" value="GH26"/>
    <property type="match status" value="1"/>
</dbReference>
<feature type="transmembrane region" description="Helical" evidence="6">
    <location>
        <begin position="75"/>
        <end position="99"/>
    </location>
</feature>
<dbReference type="AlphaFoldDB" id="A0AAV5GXK2"/>